<evidence type="ECO:0000313" key="4">
    <source>
        <dbReference type="Proteomes" id="UP001161017"/>
    </source>
</evidence>
<dbReference type="InterPro" id="IPR056143">
    <property type="entry name" value="DUF7726"/>
</dbReference>
<gene>
    <name evidence="3" type="ORF">OHK93_002652</name>
</gene>
<dbReference type="AlphaFoldDB" id="A0AA43QRS3"/>
<dbReference type="PANTHER" id="PTHR42339">
    <property type="entry name" value="HISTONE H1"/>
    <property type="match status" value="1"/>
</dbReference>
<name>A0AA43QRS3_9LECA</name>
<comment type="caution">
    <text evidence="3">The sequence shown here is derived from an EMBL/GenBank/DDBJ whole genome shotgun (WGS) entry which is preliminary data.</text>
</comment>
<dbReference type="Pfam" id="PF24852">
    <property type="entry name" value="DUF7726"/>
    <property type="match status" value="1"/>
</dbReference>
<feature type="compositionally biased region" description="Pro residues" evidence="1">
    <location>
        <begin position="545"/>
        <end position="555"/>
    </location>
</feature>
<proteinExistence type="predicted"/>
<evidence type="ECO:0000313" key="3">
    <source>
        <dbReference type="EMBL" id="MDI1491443.1"/>
    </source>
</evidence>
<evidence type="ECO:0000256" key="1">
    <source>
        <dbReference type="SAM" id="MobiDB-lite"/>
    </source>
</evidence>
<protein>
    <recommendedName>
        <fullName evidence="2">DUF7726 domain-containing protein</fullName>
    </recommendedName>
</protein>
<sequence>MKRGSKVKKQPDVPSMPIDIRFLTDQDCSDNEAEVPVFNDREGIHGSVVVDDRGELAFDSVVITTEGYLKNIIQHSDGSSEPFRLTKEQKFLAMTCSVPRNQFRPNNGASRWGLASPFHFKIPRDTFGAAFEGRHDHAHPSSTFGRTLPPSIHKLLADIQPPSEALCCRSECRVRYTVQAELMMNHRSSPKGRQTALREVRLLPALPAQPPLCTSDFKGEYVLSARSELKKPFMGLRLGGGPAVGELMLRVVEEPPPLRLLSGKRALVSTPITINAQYKQFNPIAGGSGGLDESLRSSLRGRITTTVKAMTFVSVQPRDRAPTNQDAIVSPYTNKKSKSYSSQRHGVAFPPWSLRKAEAIDRESTIRHFKTWETTLVYMMNSDSLMGDERPPTPTFDSSLLSRRYSIVLCIETGNPCEAKFNLEVPIQVLIRTAKDAPISGPEPWIGDERARLHSEARYFSEDTFLPSYASGYFPASPIPGHYHSAPTPPSPPSPEKDRLTQWIELRQSQGRTVPKSLLARAARARSGHVPSNSNKENEIIGRPSTPPSRTPPILPIKSIRKRRREEVNPAIQKRPKPSRVDTEEDQEEDDPSPKILTIEDITIPGEVNDGVAIYDTCDEIRAQLRLHLSMPGRTQAAFLRDAVAAMGSFHFGTTISNKSLSDFLKKDGPLEGNTSKVYLAAFCYFEKVRILNGRAKTKKRMENEEIWADKGGIERRKLRNHAWCAAGQRPYRDRWGKMHVR</sequence>
<reference evidence="3" key="1">
    <citation type="journal article" date="2023" name="Genome Biol. Evol.">
        <title>First Whole Genome Sequence and Flow Cytometry Genome Size Data for the Lichen-Forming Fungus Ramalina farinacea (Ascomycota).</title>
        <authorList>
            <person name="Llewellyn T."/>
            <person name="Mian S."/>
            <person name="Hill R."/>
            <person name="Leitch I.J."/>
            <person name="Gaya E."/>
        </authorList>
    </citation>
    <scope>NUCLEOTIDE SEQUENCE</scope>
    <source>
        <strain evidence="3">LIQ254RAFAR</strain>
    </source>
</reference>
<organism evidence="3 4">
    <name type="scientific">Ramalina farinacea</name>
    <dbReference type="NCBI Taxonomy" id="258253"/>
    <lineage>
        <taxon>Eukaryota</taxon>
        <taxon>Fungi</taxon>
        <taxon>Dikarya</taxon>
        <taxon>Ascomycota</taxon>
        <taxon>Pezizomycotina</taxon>
        <taxon>Lecanoromycetes</taxon>
        <taxon>OSLEUM clade</taxon>
        <taxon>Lecanoromycetidae</taxon>
        <taxon>Lecanorales</taxon>
        <taxon>Lecanorineae</taxon>
        <taxon>Ramalinaceae</taxon>
        <taxon>Ramalina</taxon>
    </lineage>
</organism>
<feature type="region of interest" description="Disordered" evidence="1">
    <location>
        <begin position="514"/>
        <end position="597"/>
    </location>
</feature>
<feature type="domain" description="DUF7726" evidence="2">
    <location>
        <begin position="613"/>
        <end position="694"/>
    </location>
</feature>
<evidence type="ECO:0000259" key="2">
    <source>
        <dbReference type="Pfam" id="PF24852"/>
    </source>
</evidence>
<dbReference type="EMBL" id="JAPUFD010000014">
    <property type="protein sequence ID" value="MDI1491443.1"/>
    <property type="molecule type" value="Genomic_DNA"/>
</dbReference>
<keyword evidence="4" id="KW-1185">Reference proteome</keyword>
<dbReference type="PANTHER" id="PTHR42339:SF1">
    <property type="entry name" value="HISTONE H1"/>
    <property type="match status" value="1"/>
</dbReference>
<dbReference type="Proteomes" id="UP001161017">
    <property type="component" value="Unassembled WGS sequence"/>
</dbReference>
<accession>A0AA43QRS3</accession>